<dbReference type="PANTHER" id="PTHR42760">
    <property type="entry name" value="SHORT-CHAIN DEHYDROGENASES/REDUCTASES FAMILY MEMBER"/>
    <property type="match status" value="1"/>
</dbReference>
<dbReference type="EC" id="1.1.1.47" evidence="3"/>
<dbReference type="RefSeq" id="WP_226606794.1">
    <property type="nucleotide sequence ID" value="NZ_JAJAQI010000009.1"/>
</dbReference>
<dbReference type="GO" id="GO:0006633">
    <property type="term" value="P:fatty acid biosynthetic process"/>
    <property type="evidence" value="ECO:0007669"/>
    <property type="project" value="TreeGrafter"/>
</dbReference>
<dbReference type="AlphaFoldDB" id="A0A9X1IBD1"/>
<dbReference type="Gene3D" id="3.40.50.720">
    <property type="entry name" value="NAD(P)-binding Rossmann-like Domain"/>
    <property type="match status" value="1"/>
</dbReference>
<dbReference type="FunFam" id="3.40.50.720:FF:000084">
    <property type="entry name" value="Short-chain dehydrogenase reductase"/>
    <property type="match status" value="1"/>
</dbReference>
<dbReference type="GO" id="GO:0047936">
    <property type="term" value="F:glucose 1-dehydrogenase [NAD(P)+] activity"/>
    <property type="evidence" value="ECO:0007669"/>
    <property type="project" value="UniProtKB-EC"/>
</dbReference>
<reference evidence="3" key="1">
    <citation type="submission" date="2021-10" db="EMBL/GenBank/DDBJ databases">
        <title>Roseicella aerolatum sp. nov., isolated from aerosols of e-waste dismantling site.</title>
        <authorList>
            <person name="Qin T."/>
        </authorList>
    </citation>
    <scope>NUCLEOTIDE SEQUENCE</scope>
    <source>
        <strain evidence="3">GB24</strain>
    </source>
</reference>
<dbReference type="Pfam" id="PF13561">
    <property type="entry name" value="adh_short_C2"/>
    <property type="match status" value="1"/>
</dbReference>
<dbReference type="PROSITE" id="PS00061">
    <property type="entry name" value="ADH_SHORT"/>
    <property type="match status" value="1"/>
</dbReference>
<comment type="caution">
    <text evidence="3">The sequence shown here is derived from an EMBL/GenBank/DDBJ whole genome shotgun (WGS) entry which is preliminary data.</text>
</comment>
<name>A0A9X1IBD1_9PROT</name>
<dbReference type="NCBIfam" id="NF005559">
    <property type="entry name" value="PRK07231.1"/>
    <property type="match status" value="1"/>
</dbReference>
<evidence type="ECO:0000313" key="4">
    <source>
        <dbReference type="Proteomes" id="UP001139311"/>
    </source>
</evidence>
<dbReference type="GO" id="GO:0048038">
    <property type="term" value="F:quinone binding"/>
    <property type="evidence" value="ECO:0007669"/>
    <property type="project" value="TreeGrafter"/>
</dbReference>
<protein>
    <submittedName>
        <fullName evidence="3">Glucose 1-dehydrogenase</fullName>
        <ecNumber evidence="3">1.1.1.47</ecNumber>
    </submittedName>
</protein>
<sequence>MAEKVVLVTGAQQGIGRACALAFAAAGYDVAVNWLDDWVAAEAVAAVLRSAGRRAALIQGDVGSVAGCQAIVQGTLEALGRIDVLVNNAGIFPRVGFLDMTEAEWDRVLGVNLKGSAFTAQAAARAMVAAGTRGSIINLSSQAVRGTPVGVHYSATKNGVVGITRSMALALAPHGIRVNAIAPGTTDTAQPRYGNSEEELQAMGRALPMGRLGRPEEIADLAVYLASDKADWVTGQVWHINGGGYMP</sequence>
<keyword evidence="2 3" id="KW-0560">Oxidoreductase</keyword>
<dbReference type="PRINTS" id="PR00081">
    <property type="entry name" value="GDHRDH"/>
</dbReference>
<gene>
    <name evidence="3" type="ORF">LHA35_08100</name>
</gene>
<accession>A0A9X1IBD1</accession>
<dbReference type="InterPro" id="IPR020904">
    <property type="entry name" value="Sc_DH/Rdtase_CS"/>
</dbReference>
<dbReference type="InterPro" id="IPR002347">
    <property type="entry name" value="SDR_fam"/>
</dbReference>
<dbReference type="PRINTS" id="PR00080">
    <property type="entry name" value="SDRFAMILY"/>
</dbReference>
<evidence type="ECO:0000313" key="3">
    <source>
        <dbReference type="EMBL" id="MCB4821691.1"/>
    </source>
</evidence>
<dbReference type="InterPro" id="IPR036291">
    <property type="entry name" value="NAD(P)-bd_dom_sf"/>
</dbReference>
<dbReference type="Proteomes" id="UP001139311">
    <property type="component" value="Unassembled WGS sequence"/>
</dbReference>
<evidence type="ECO:0000256" key="2">
    <source>
        <dbReference type="ARBA" id="ARBA00023002"/>
    </source>
</evidence>
<dbReference type="SUPFAM" id="SSF51735">
    <property type="entry name" value="NAD(P)-binding Rossmann-fold domains"/>
    <property type="match status" value="1"/>
</dbReference>
<dbReference type="PANTHER" id="PTHR42760:SF133">
    <property type="entry name" value="3-OXOACYL-[ACYL-CARRIER-PROTEIN] REDUCTASE"/>
    <property type="match status" value="1"/>
</dbReference>
<organism evidence="3 4">
    <name type="scientific">Roseicella aerolata</name>
    <dbReference type="NCBI Taxonomy" id="2883479"/>
    <lineage>
        <taxon>Bacteria</taxon>
        <taxon>Pseudomonadati</taxon>
        <taxon>Pseudomonadota</taxon>
        <taxon>Alphaproteobacteria</taxon>
        <taxon>Acetobacterales</taxon>
        <taxon>Roseomonadaceae</taxon>
        <taxon>Roseicella</taxon>
    </lineage>
</organism>
<comment type="similarity">
    <text evidence="1">Belongs to the short-chain dehydrogenases/reductases (SDR) family.</text>
</comment>
<proteinExistence type="inferred from homology"/>
<evidence type="ECO:0000256" key="1">
    <source>
        <dbReference type="ARBA" id="ARBA00006484"/>
    </source>
</evidence>
<keyword evidence="4" id="KW-1185">Reference proteome</keyword>
<dbReference type="EMBL" id="JAJAQI010000009">
    <property type="protein sequence ID" value="MCB4821691.1"/>
    <property type="molecule type" value="Genomic_DNA"/>
</dbReference>